<protein>
    <submittedName>
        <fullName evidence="1">Uncharacterized protein</fullName>
    </submittedName>
</protein>
<comment type="caution">
    <text evidence="1">The sequence shown here is derived from an EMBL/GenBank/DDBJ whole genome shotgun (WGS) entry which is preliminary data.</text>
</comment>
<gene>
    <name evidence="1" type="ORF">Cdeb_01197</name>
</gene>
<evidence type="ECO:0000313" key="2">
    <source>
        <dbReference type="Proteomes" id="UP000286235"/>
    </source>
</evidence>
<keyword evidence="2" id="KW-1185">Reference proteome</keyword>
<name>A0A420VDT6_9BACI</name>
<dbReference type="Proteomes" id="UP000286235">
    <property type="component" value="Unassembled WGS sequence"/>
</dbReference>
<proteinExistence type="predicted"/>
<organism evidence="1 2">
    <name type="scientific">Caldibacillus debilis GB1</name>
    <dbReference type="NCBI Taxonomy" id="1339248"/>
    <lineage>
        <taxon>Bacteria</taxon>
        <taxon>Bacillati</taxon>
        <taxon>Bacillota</taxon>
        <taxon>Bacilli</taxon>
        <taxon>Bacillales</taxon>
        <taxon>Bacillaceae</taxon>
        <taxon>Caldibacillus</taxon>
    </lineage>
</organism>
<dbReference type="EMBL" id="AZRV01000035">
    <property type="protein sequence ID" value="RKO61726.1"/>
    <property type="molecule type" value="Genomic_DNA"/>
</dbReference>
<evidence type="ECO:0000313" key="1">
    <source>
        <dbReference type="EMBL" id="RKO61726.1"/>
    </source>
</evidence>
<accession>A0A420VDT6</accession>
<reference evidence="1 2" key="1">
    <citation type="submission" date="2013-12" db="EMBL/GenBank/DDBJ databases">
        <title>Genome and proteome characterization of Caldibacillus debilis GB1 derived from a cellulolytic aero-tolerant co-culture.</title>
        <authorList>
            <person name="Wushke S.T."/>
            <person name="Zhang X."/>
            <person name="Fristensky B."/>
            <person name="Wilkins J.A."/>
            <person name="Levin D.B."/>
            <person name="Sparling R."/>
        </authorList>
    </citation>
    <scope>NUCLEOTIDE SEQUENCE [LARGE SCALE GENOMIC DNA]</scope>
    <source>
        <strain evidence="1 2">GB1</strain>
    </source>
</reference>
<dbReference type="AlphaFoldDB" id="A0A420VDT6"/>
<sequence>MEIRRKVTWVGEDWSFSIIRDYTKRAEELMKYEGFTEEDVQNYYRPGTFTTEFVRQNKGEHFLYGEEESLMQSDSCPPQLHESKILQYIVEEVDFLTMVSERCRKSRILGLVRKE</sequence>
<dbReference type="RefSeq" id="WP_120669085.1">
    <property type="nucleotide sequence ID" value="NZ_AZRV01000035.1"/>
</dbReference>